<dbReference type="EMBL" id="FOVD01000001">
    <property type="protein sequence ID" value="SFN04374.1"/>
    <property type="molecule type" value="Genomic_DNA"/>
</dbReference>
<gene>
    <name evidence="1" type="ORF">SAMN05421594_0595</name>
</gene>
<keyword evidence="2" id="KW-1185">Reference proteome</keyword>
<evidence type="ECO:0000313" key="1">
    <source>
        <dbReference type="EMBL" id="SFN04374.1"/>
    </source>
</evidence>
<accession>A0A1I4VSV5</accession>
<evidence type="ECO:0008006" key="3">
    <source>
        <dbReference type="Google" id="ProtNLM"/>
    </source>
</evidence>
<dbReference type="InterPro" id="IPR058074">
    <property type="entry name" value="Bacteriocin-like"/>
</dbReference>
<dbReference type="AlphaFoldDB" id="A0A1I4VSV5"/>
<organism evidence="1 2">
    <name type="scientific">Chryseobacterium oleae</name>
    <dbReference type="NCBI Taxonomy" id="491207"/>
    <lineage>
        <taxon>Bacteria</taxon>
        <taxon>Pseudomonadati</taxon>
        <taxon>Bacteroidota</taxon>
        <taxon>Flavobacteriia</taxon>
        <taxon>Flavobacteriales</taxon>
        <taxon>Weeksellaceae</taxon>
        <taxon>Chryseobacterium group</taxon>
        <taxon>Chryseobacterium</taxon>
    </lineage>
</organism>
<name>A0A1I4VSV5_CHROL</name>
<evidence type="ECO:0000313" key="2">
    <source>
        <dbReference type="Proteomes" id="UP000198769"/>
    </source>
</evidence>
<dbReference type="NCBIfam" id="NF047798">
    <property type="entry name" value="leader_Chryseo"/>
    <property type="match status" value="1"/>
</dbReference>
<sequence length="52" mass="5843">MKNFKKISREGLKTIKGGITFCKPRYMLVCEDMSVCDPNIGEPCMCTCIPIV</sequence>
<dbReference type="Proteomes" id="UP000198769">
    <property type="component" value="Unassembled WGS sequence"/>
</dbReference>
<reference evidence="2" key="1">
    <citation type="submission" date="2016-10" db="EMBL/GenBank/DDBJ databases">
        <authorList>
            <person name="Varghese N."/>
            <person name="Submissions S."/>
        </authorList>
    </citation>
    <scope>NUCLEOTIDE SEQUENCE [LARGE SCALE GENOMIC DNA]</scope>
    <source>
        <strain evidence="2">DSM 25575</strain>
    </source>
</reference>
<proteinExistence type="predicted"/>
<protein>
    <recommendedName>
        <fullName evidence="3">Bacteriocin-type signal sequence-containing protein</fullName>
    </recommendedName>
</protein>